<dbReference type="InterPro" id="IPR020892">
    <property type="entry name" value="Cyclophilin-type_PPIase_CS"/>
</dbReference>
<sequence>MSNIYILEPQTRGKVILKTTAGDLEIELWPKEAPKASRNFVQLCMEGYYNNTIFHRVVPGFVVQGGDPTGTGEGGESIYGEPFQNEIHPRLRFSRRGLLGMANNGDGENGSQFFITLGPTPELQNLHTIFGTIVGDTVFNALKLAEGEVDKETERPLYPRKIVSAKILVNPFEDIVPRTLASEREIVNIKKEPGKVLTVNKKKRVKPNKSLLSFEDDLDGTESQESIKKKAKSIYDMYNNSETSKDLNKESNEKLEPEKEIEPVSVANKSIDITNTKDTKNKVTIKKVEIPRDDLESNLEKNVQSDKELKDNSKETNEESLADIKTKLDERINSRRLEKKSNKQTTTVKQDTDTQKASIGKQLLSEQIENFKESALKSESVHRFEDYVVIDPREQQKSFKTKKVNTKL</sequence>
<evidence type="ECO:0000256" key="2">
    <source>
        <dbReference type="ARBA" id="ARBA00004123"/>
    </source>
</evidence>
<dbReference type="GO" id="GO:0003755">
    <property type="term" value="F:peptidyl-prolyl cis-trans isomerase activity"/>
    <property type="evidence" value="ECO:0007669"/>
    <property type="project" value="UniProtKB-EC"/>
</dbReference>
<name>A0A2U1JF08_SMIAN</name>
<dbReference type="GO" id="GO:0071013">
    <property type="term" value="C:catalytic step 2 spliceosome"/>
    <property type="evidence" value="ECO:0007669"/>
    <property type="project" value="TreeGrafter"/>
</dbReference>
<evidence type="ECO:0000256" key="4">
    <source>
        <dbReference type="ARBA" id="ARBA00038509"/>
    </source>
</evidence>
<feature type="compositionally biased region" description="Basic and acidic residues" evidence="10">
    <location>
        <begin position="296"/>
        <end position="341"/>
    </location>
</feature>
<comment type="similarity">
    <text evidence="4">Belongs to the cyclophilin-type PPIase family. CWC27 subfamily.</text>
</comment>
<feature type="compositionally biased region" description="Basic and acidic residues" evidence="10">
    <location>
        <begin position="243"/>
        <end position="262"/>
    </location>
</feature>
<comment type="function">
    <text evidence="5">PPIases accelerate the folding of proteins. It catalyzes the cis-trans isomerization of proline imidic peptide bonds in oligopeptides. Involved in pre-mRNA splicing.</text>
</comment>
<dbReference type="PANTHER" id="PTHR45625:SF6">
    <property type="entry name" value="SPLICEOSOME-ASSOCIATED PROTEIN CWC27 HOMOLOG"/>
    <property type="match status" value="1"/>
</dbReference>
<dbReference type="InterPro" id="IPR002130">
    <property type="entry name" value="Cyclophilin-type_PPIase_dom"/>
</dbReference>
<dbReference type="Pfam" id="PF00160">
    <property type="entry name" value="Pro_isomerase"/>
    <property type="match status" value="1"/>
</dbReference>
<evidence type="ECO:0000256" key="1">
    <source>
        <dbReference type="ARBA" id="ARBA00000971"/>
    </source>
</evidence>
<dbReference type="EMBL" id="MBFU01000011">
    <property type="protein sequence ID" value="PWA03578.1"/>
    <property type="molecule type" value="Genomic_DNA"/>
</dbReference>
<gene>
    <name evidence="12" type="ORF">BB558_000215</name>
</gene>
<reference evidence="12 13" key="1">
    <citation type="journal article" date="2018" name="MBio">
        <title>Comparative Genomics Reveals the Core Gene Toolbox for the Fungus-Insect Symbiosis.</title>
        <authorList>
            <person name="Wang Y."/>
            <person name="Stata M."/>
            <person name="Wang W."/>
            <person name="Stajich J.E."/>
            <person name="White M.M."/>
            <person name="Moncalvo J.M."/>
        </authorList>
    </citation>
    <scope>NUCLEOTIDE SEQUENCE [LARGE SCALE GENOMIC DNA]</scope>
    <source>
        <strain evidence="12 13">AUS-126-30</strain>
    </source>
</reference>
<feature type="region of interest" description="Disordered" evidence="10">
    <location>
        <begin position="296"/>
        <end position="356"/>
    </location>
</feature>
<keyword evidence="3" id="KW-0539">Nucleus</keyword>
<evidence type="ECO:0000256" key="9">
    <source>
        <dbReference type="ARBA" id="ARBA00083804"/>
    </source>
</evidence>
<accession>A0A2U1JF08</accession>
<dbReference type="PANTHER" id="PTHR45625">
    <property type="entry name" value="PEPTIDYL-PROLYL CIS-TRANS ISOMERASE-RELATED"/>
    <property type="match status" value="1"/>
</dbReference>
<dbReference type="SUPFAM" id="SSF50891">
    <property type="entry name" value="Cyclophilin-like"/>
    <property type="match status" value="1"/>
</dbReference>
<feature type="domain" description="PPIase cyclophilin-type" evidence="11">
    <location>
        <begin position="19"/>
        <end position="167"/>
    </location>
</feature>
<evidence type="ECO:0000256" key="10">
    <source>
        <dbReference type="SAM" id="MobiDB-lite"/>
    </source>
</evidence>
<dbReference type="PROSITE" id="PS00170">
    <property type="entry name" value="CSA_PPIASE_1"/>
    <property type="match status" value="1"/>
</dbReference>
<evidence type="ECO:0000313" key="13">
    <source>
        <dbReference type="Proteomes" id="UP000245591"/>
    </source>
</evidence>
<dbReference type="InterPro" id="IPR029000">
    <property type="entry name" value="Cyclophilin-like_dom_sf"/>
</dbReference>
<protein>
    <recommendedName>
        <fullName evidence="7">Peptidyl-prolyl isomerase CWC27</fullName>
    </recommendedName>
    <alternativeName>
        <fullName evidence="6">Peptidyl-prolyl isomerase cwc27</fullName>
    </alternativeName>
    <alternativeName>
        <fullName evidence="8 9">Rotamase CWC27</fullName>
    </alternativeName>
</protein>
<feature type="region of interest" description="Disordered" evidence="10">
    <location>
        <begin position="242"/>
        <end position="263"/>
    </location>
</feature>
<evidence type="ECO:0000256" key="3">
    <source>
        <dbReference type="ARBA" id="ARBA00023242"/>
    </source>
</evidence>
<dbReference type="Gene3D" id="2.40.100.10">
    <property type="entry name" value="Cyclophilin-like"/>
    <property type="match status" value="1"/>
</dbReference>
<evidence type="ECO:0000256" key="8">
    <source>
        <dbReference type="ARBA" id="ARBA00082698"/>
    </source>
</evidence>
<keyword evidence="13" id="KW-1185">Reference proteome</keyword>
<dbReference type="PROSITE" id="PS50072">
    <property type="entry name" value="CSA_PPIASE_2"/>
    <property type="match status" value="1"/>
</dbReference>
<evidence type="ECO:0000259" key="11">
    <source>
        <dbReference type="PROSITE" id="PS50072"/>
    </source>
</evidence>
<comment type="subcellular location">
    <subcellularLocation>
        <location evidence="2">Nucleus</location>
    </subcellularLocation>
</comment>
<evidence type="ECO:0000256" key="5">
    <source>
        <dbReference type="ARBA" id="ARBA00055615"/>
    </source>
</evidence>
<evidence type="ECO:0000313" key="12">
    <source>
        <dbReference type="EMBL" id="PWA03578.1"/>
    </source>
</evidence>
<dbReference type="PRINTS" id="PR00153">
    <property type="entry name" value="CSAPPISMRASE"/>
</dbReference>
<organism evidence="12 13">
    <name type="scientific">Smittium angustum</name>
    <dbReference type="NCBI Taxonomy" id="133377"/>
    <lineage>
        <taxon>Eukaryota</taxon>
        <taxon>Fungi</taxon>
        <taxon>Fungi incertae sedis</taxon>
        <taxon>Zoopagomycota</taxon>
        <taxon>Kickxellomycotina</taxon>
        <taxon>Harpellomycetes</taxon>
        <taxon>Harpellales</taxon>
        <taxon>Legeriomycetaceae</taxon>
        <taxon>Smittium</taxon>
    </lineage>
</organism>
<comment type="caution">
    <text evidence="12">The sequence shown here is derived from an EMBL/GenBank/DDBJ whole genome shotgun (WGS) entry which is preliminary data.</text>
</comment>
<dbReference type="CDD" id="cd01925">
    <property type="entry name" value="cyclophilin_CeCYP16-like"/>
    <property type="match status" value="1"/>
</dbReference>
<dbReference type="GO" id="GO:0006457">
    <property type="term" value="P:protein folding"/>
    <property type="evidence" value="ECO:0007669"/>
    <property type="project" value="InterPro"/>
</dbReference>
<comment type="catalytic activity">
    <reaction evidence="1">
        <text>[protein]-peptidylproline (omega=180) = [protein]-peptidylproline (omega=0)</text>
        <dbReference type="Rhea" id="RHEA:16237"/>
        <dbReference type="Rhea" id="RHEA-COMP:10747"/>
        <dbReference type="Rhea" id="RHEA-COMP:10748"/>
        <dbReference type="ChEBI" id="CHEBI:83833"/>
        <dbReference type="ChEBI" id="CHEBI:83834"/>
        <dbReference type="EC" id="5.2.1.8"/>
    </reaction>
</comment>
<proteinExistence type="inferred from homology"/>
<dbReference type="InterPro" id="IPR044666">
    <property type="entry name" value="Cyclophilin_A-like"/>
</dbReference>
<dbReference type="FunFam" id="2.40.100.10:FF:000007">
    <property type="entry name" value="Peptidyl-prolyl cis-trans isomerase CWC27 homolog"/>
    <property type="match status" value="1"/>
</dbReference>
<dbReference type="Proteomes" id="UP000245591">
    <property type="component" value="Unassembled WGS sequence"/>
</dbReference>
<evidence type="ECO:0000256" key="7">
    <source>
        <dbReference type="ARBA" id="ARBA00071024"/>
    </source>
</evidence>
<evidence type="ECO:0000256" key="6">
    <source>
        <dbReference type="ARBA" id="ARBA00067721"/>
    </source>
</evidence>
<dbReference type="AlphaFoldDB" id="A0A2U1JF08"/>